<dbReference type="InterPro" id="IPR051086">
    <property type="entry name" value="RNase_D-like"/>
</dbReference>
<comment type="function">
    <text evidence="6">Exonuclease involved in the 3' processing of various precursor tRNAs. Initiates hydrolysis at the 3'-terminus of an RNA molecule and releases 5'-mononucleotides.</text>
</comment>
<dbReference type="PANTHER" id="PTHR47649:SF1">
    <property type="entry name" value="RIBONUCLEASE D"/>
    <property type="match status" value="1"/>
</dbReference>
<dbReference type="EMBL" id="JACHHU010000022">
    <property type="protein sequence ID" value="MBB6544013.1"/>
    <property type="molecule type" value="Genomic_DNA"/>
</dbReference>
<keyword evidence="3 6" id="KW-0540">Nuclease</keyword>
<evidence type="ECO:0000259" key="7">
    <source>
        <dbReference type="PROSITE" id="PS50967"/>
    </source>
</evidence>
<dbReference type="Pfam" id="PF00570">
    <property type="entry name" value="HRDC"/>
    <property type="match status" value="1"/>
</dbReference>
<sequence>MQKKYINEQNDLVELCHHLKSSDALMIDTEFVRTRTFYPKLGLLQVCNGEYLALIDPLAVDDLSPFWALIADESIEKVVHACSEDLEVFLTHANCRPKNLIDSQIMMSFLGYGLSIGYAAMVEHFLGVSLDKSDSRTDWLKRPLSDSQIVYAQADVDYLYQLYPTLKSQLQLTPWFEAVKQETQMMIERKYTPTDASQLYRNIKMSWRLNAKQLNLLKQLVIWRFEQAQKRDMPIGFIAKDHTLFGLAKVNPKSIEVMGSIEGVELLDVRHKGKAMLAVLNFANKMSEDEYPEPLSRLDEYPGYKQTYKKVKNFIAEIAKANEIAIENLASKKQINQFLTWHFNLPGELINIEQVDLLRNWRKSLFGEQLLAFAKAEFVS</sequence>
<dbReference type="Proteomes" id="UP000537141">
    <property type="component" value="Unassembled WGS sequence"/>
</dbReference>
<dbReference type="GO" id="GO:0033890">
    <property type="term" value="F:ribonuclease D activity"/>
    <property type="evidence" value="ECO:0007669"/>
    <property type="project" value="UniProtKB-UniRule"/>
</dbReference>
<evidence type="ECO:0000256" key="3">
    <source>
        <dbReference type="ARBA" id="ARBA00022722"/>
    </source>
</evidence>
<dbReference type="InterPro" id="IPR006292">
    <property type="entry name" value="RNase_D"/>
</dbReference>
<protein>
    <recommendedName>
        <fullName evidence="6">Ribonuclease D</fullName>
        <shortName evidence="6">RNase D</shortName>
        <ecNumber evidence="6">3.1.13.5</ecNumber>
    </recommendedName>
</protein>
<keyword evidence="9" id="KW-1185">Reference proteome</keyword>
<evidence type="ECO:0000313" key="8">
    <source>
        <dbReference type="EMBL" id="MBB6544013.1"/>
    </source>
</evidence>
<evidence type="ECO:0000256" key="2">
    <source>
        <dbReference type="ARBA" id="ARBA00022694"/>
    </source>
</evidence>
<dbReference type="GO" id="GO:0008408">
    <property type="term" value="F:3'-5' exonuclease activity"/>
    <property type="evidence" value="ECO:0007669"/>
    <property type="project" value="InterPro"/>
</dbReference>
<keyword evidence="1 6" id="KW-0963">Cytoplasm</keyword>
<feature type="domain" description="HRDC" evidence="7">
    <location>
        <begin position="210"/>
        <end position="290"/>
    </location>
</feature>
<dbReference type="InterPro" id="IPR044876">
    <property type="entry name" value="HRDC_dom_sf"/>
</dbReference>
<keyword evidence="2 6" id="KW-0819">tRNA processing</keyword>
<dbReference type="SMART" id="SM00474">
    <property type="entry name" value="35EXOc"/>
    <property type="match status" value="1"/>
</dbReference>
<evidence type="ECO:0000256" key="6">
    <source>
        <dbReference type="HAMAP-Rule" id="MF_01899"/>
    </source>
</evidence>
<comment type="cofactor">
    <cofactor evidence="6">
        <name>a divalent metal cation</name>
        <dbReference type="ChEBI" id="CHEBI:60240"/>
    </cofactor>
</comment>
<dbReference type="GO" id="GO:0005737">
    <property type="term" value="C:cytoplasm"/>
    <property type="evidence" value="ECO:0007669"/>
    <property type="project" value="UniProtKB-SubCell"/>
</dbReference>
<dbReference type="GO" id="GO:0000166">
    <property type="term" value="F:nucleotide binding"/>
    <property type="evidence" value="ECO:0007669"/>
    <property type="project" value="InterPro"/>
</dbReference>
<accession>A0A7X0NIJ2</accession>
<dbReference type="InterPro" id="IPR002121">
    <property type="entry name" value="HRDC_dom"/>
</dbReference>
<keyword evidence="4 6" id="KW-0378">Hydrolase</keyword>
<dbReference type="InterPro" id="IPR036397">
    <property type="entry name" value="RNaseH_sf"/>
</dbReference>
<dbReference type="Pfam" id="PF21293">
    <property type="entry name" value="RNAseD_HRDC_C"/>
    <property type="match status" value="1"/>
</dbReference>
<gene>
    <name evidence="6" type="primary">rnd</name>
    <name evidence="8" type="ORF">HNQ55_002537</name>
</gene>
<keyword evidence="5 6" id="KW-0269">Exonuclease</keyword>
<evidence type="ECO:0000256" key="1">
    <source>
        <dbReference type="ARBA" id="ARBA00022490"/>
    </source>
</evidence>
<dbReference type="InterPro" id="IPR002562">
    <property type="entry name" value="3'-5'_exonuclease_dom"/>
</dbReference>
<dbReference type="PROSITE" id="PS50967">
    <property type="entry name" value="HRDC"/>
    <property type="match status" value="1"/>
</dbReference>
<dbReference type="InterPro" id="IPR010997">
    <property type="entry name" value="HRDC-like_sf"/>
</dbReference>
<name>A0A7X0NIJ2_9GAMM</name>
<evidence type="ECO:0000313" key="9">
    <source>
        <dbReference type="Proteomes" id="UP000537141"/>
    </source>
</evidence>
<dbReference type="GO" id="GO:0003676">
    <property type="term" value="F:nucleic acid binding"/>
    <property type="evidence" value="ECO:0007669"/>
    <property type="project" value="InterPro"/>
</dbReference>
<proteinExistence type="inferred from homology"/>
<dbReference type="RefSeq" id="WP_184424777.1">
    <property type="nucleotide sequence ID" value="NZ_AP027362.1"/>
</dbReference>
<dbReference type="PANTHER" id="PTHR47649">
    <property type="entry name" value="RIBONUCLEASE D"/>
    <property type="match status" value="1"/>
</dbReference>
<reference evidence="8 9" key="1">
    <citation type="submission" date="2020-08" db="EMBL/GenBank/DDBJ databases">
        <title>Genomic Encyclopedia of Type Strains, Phase IV (KMG-IV): sequencing the most valuable type-strain genomes for metagenomic binning, comparative biology and taxonomic classification.</title>
        <authorList>
            <person name="Goeker M."/>
        </authorList>
    </citation>
    <scope>NUCLEOTIDE SEQUENCE [LARGE SCALE GENOMIC DNA]</scope>
    <source>
        <strain evidence="8 9">DSM 26287</strain>
    </source>
</reference>
<organism evidence="8 9">
    <name type="scientific">Thalassotalea piscium</name>
    <dbReference type="NCBI Taxonomy" id="1230533"/>
    <lineage>
        <taxon>Bacteria</taxon>
        <taxon>Pseudomonadati</taxon>
        <taxon>Pseudomonadota</taxon>
        <taxon>Gammaproteobacteria</taxon>
        <taxon>Alteromonadales</taxon>
        <taxon>Colwelliaceae</taxon>
        <taxon>Thalassotalea</taxon>
    </lineage>
</organism>
<dbReference type="InterPro" id="IPR012337">
    <property type="entry name" value="RNaseH-like_sf"/>
</dbReference>
<dbReference type="HAMAP" id="MF_01899">
    <property type="entry name" value="RNase_D"/>
    <property type="match status" value="1"/>
</dbReference>
<comment type="similarity">
    <text evidence="6">Belongs to the RNase D family.</text>
</comment>
<comment type="subcellular location">
    <subcellularLocation>
        <location evidence="6">Cytoplasm</location>
    </subcellularLocation>
</comment>
<dbReference type="Gene3D" id="3.30.420.10">
    <property type="entry name" value="Ribonuclease H-like superfamily/Ribonuclease H"/>
    <property type="match status" value="1"/>
</dbReference>
<dbReference type="CDD" id="cd06142">
    <property type="entry name" value="RNaseD_exo"/>
    <property type="match status" value="1"/>
</dbReference>
<evidence type="ECO:0000256" key="4">
    <source>
        <dbReference type="ARBA" id="ARBA00022801"/>
    </source>
</evidence>
<dbReference type="Pfam" id="PF01612">
    <property type="entry name" value="DNA_pol_A_exo1"/>
    <property type="match status" value="1"/>
</dbReference>
<dbReference type="InterPro" id="IPR048579">
    <property type="entry name" value="RNAseD_HRDC_C"/>
</dbReference>
<comment type="catalytic activity">
    <reaction evidence="6">
        <text>Exonucleolytic cleavage that removes extra residues from the 3'-terminus of tRNA to produce 5'-mononucleotides.</text>
        <dbReference type="EC" id="3.1.13.5"/>
    </reaction>
</comment>
<dbReference type="SUPFAM" id="SSF47819">
    <property type="entry name" value="HRDC-like"/>
    <property type="match status" value="2"/>
</dbReference>
<dbReference type="AlphaFoldDB" id="A0A7X0NIJ2"/>
<dbReference type="EC" id="3.1.13.5" evidence="6"/>
<dbReference type="GO" id="GO:0042780">
    <property type="term" value="P:tRNA 3'-end processing"/>
    <property type="evidence" value="ECO:0007669"/>
    <property type="project" value="UniProtKB-UniRule"/>
</dbReference>
<dbReference type="SMART" id="SM00341">
    <property type="entry name" value="HRDC"/>
    <property type="match status" value="1"/>
</dbReference>
<comment type="caution">
    <text evidence="8">The sequence shown here is derived from an EMBL/GenBank/DDBJ whole genome shotgun (WGS) entry which is preliminary data.</text>
</comment>
<evidence type="ECO:0000256" key="5">
    <source>
        <dbReference type="ARBA" id="ARBA00022839"/>
    </source>
</evidence>
<dbReference type="SUPFAM" id="SSF53098">
    <property type="entry name" value="Ribonuclease H-like"/>
    <property type="match status" value="1"/>
</dbReference>
<dbReference type="NCBIfam" id="TIGR01388">
    <property type="entry name" value="rnd"/>
    <property type="match status" value="1"/>
</dbReference>
<dbReference type="Gene3D" id="1.10.150.80">
    <property type="entry name" value="HRDC domain"/>
    <property type="match status" value="2"/>
</dbReference>